<protein>
    <submittedName>
        <fullName evidence="8">MFS transporter</fullName>
    </submittedName>
</protein>
<name>A0ABT0YWK8_9BURK</name>
<evidence type="ECO:0000256" key="5">
    <source>
        <dbReference type="ARBA" id="ARBA00023136"/>
    </source>
</evidence>
<gene>
    <name evidence="8" type="ORF">M8A51_24765</name>
</gene>
<evidence type="ECO:0000256" key="3">
    <source>
        <dbReference type="ARBA" id="ARBA00022692"/>
    </source>
</evidence>
<dbReference type="InterPro" id="IPR050189">
    <property type="entry name" value="MFS_Efflux_Transporters"/>
</dbReference>
<dbReference type="EMBL" id="JAMKFE010000023">
    <property type="protein sequence ID" value="MCM5682757.1"/>
    <property type="molecule type" value="Genomic_DNA"/>
</dbReference>
<feature type="transmembrane region" description="Helical" evidence="6">
    <location>
        <begin position="304"/>
        <end position="328"/>
    </location>
</feature>
<dbReference type="CDD" id="cd17324">
    <property type="entry name" value="MFS_NepI_like"/>
    <property type="match status" value="1"/>
</dbReference>
<feature type="transmembrane region" description="Helical" evidence="6">
    <location>
        <begin position="47"/>
        <end position="67"/>
    </location>
</feature>
<dbReference type="Pfam" id="PF07690">
    <property type="entry name" value="MFS_1"/>
    <property type="match status" value="1"/>
</dbReference>
<dbReference type="InterPro" id="IPR020846">
    <property type="entry name" value="MFS_dom"/>
</dbReference>
<feature type="transmembrane region" description="Helical" evidence="6">
    <location>
        <begin position="163"/>
        <end position="184"/>
    </location>
</feature>
<sequence>MKHLSPAARERTLLLTLAGIQFTHIVDFMVMMPLGPQFTRLFGISDAQFGLLVSAYTLAAGAAGLGATGFIDRFERKTLLLWAYLAFGIATLACGLADSYAMLMAARIAAGLFGGLIGTLVQTIVGDAIPFERRGRAMGVVMASFSLATVAGVPASLWLAQAFGWHGTFIAIAVASFAIAALGLRTLPRIDAHLHAGVGSRWSALAAVLREPNHWRAFGLSALVMSAGFTTIPFLTIYMTSNVGIALDDVPLVYLAGGVATLFTARWIGVLADRWGKVRTFRFVAAGSIVPLLLATSLGAVPLWVLLIVTTLFFVLVSGRMVPAMALVTQATVPALRGTFMSLNSCVQSVAMGVASLIGGLLISRDAAGRVEGYMHNGWLAVAMTLLMLWWVGRLRTEPSGAPVAWTADGGKAAPGTVAD</sequence>
<feature type="transmembrane region" description="Helical" evidence="6">
    <location>
        <begin position="104"/>
        <end position="125"/>
    </location>
</feature>
<dbReference type="RefSeq" id="WP_251781302.1">
    <property type="nucleotide sequence ID" value="NZ_JAMKFE010000023.1"/>
</dbReference>
<feature type="transmembrane region" description="Helical" evidence="6">
    <location>
        <begin position="217"/>
        <end position="239"/>
    </location>
</feature>
<proteinExistence type="predicted"/>
<keyword evidence="2" id="KW-1003">Cell membrane</keyword>
<keyword evidence="3 6" id="KW-0812">Transmembrane</keyword>
<dbReference type="PANTHER" id="PTHR43124">
    <property type="entry name" value="PURINE EFFLUX PUMP PBUE"/>
    <property type="match status" value="1"/>
</dbReference>
<feature type="domain" description="Major facilitator superfamily (MFS) profile" evidence="7">
    <location>
        <begin position="13"/>
        <end position="396"/>
    </location>
</feature>
<evidence type="ECO:0000259" key="7">
    <source>
        <dbReference type="PROSITE" id="PS50850"/>
    </source>
</evidence>
<keyword evidence="9" id="KW-1185">Reference proteome</keyword>
<keyword evidence="4 6" id="KW-1133">Transmembrane helix</keyword>
<comment type="subcellular location">
    <subcellularLocation>
        <location evidence="1">Cell membrane</location>
        <topology evidence="1">Multi-pass membrane protein</topology>
    </subcellularLocation>
</comment>
<keyword evidence="5 6" id="KW-0472">Membrane</keyword>
<dbReference type="InterPro" id="IPR036259">
    <property type="entry name" value="MFS_trans_sf"/>
</dbReference>
<evidence type="ECO:0000256" key="6">
    <source>
        <dbReference type="SAM" id="Phobius"/>
    </source>
</evidence>
<feature type="transmembrane region" description="Helical" evidence="6">
    <location>
        <begin position="12"/>
        <end position="35"/>
    </location>
</feature>
<evidence type="ECO:0000256" key="2">
    <source>
        <dbReference type="ARBA" id="ARBA00022475"/>
    </source>
</evidence>
<evidence type="ECO:0000313" key="8">
    <source>
        <dbReference type="EMBL" id="MCM5682757.1"/>
    </source>
</evidence>
<evidence type="ECO:0000256" key="4">
    <source>
        <dbReference type="ARBA" id="ARBA00022989"/>
    </source>
</evidence>
<evidence type="ECO:0000313" key="9">
    <source>
        <dbReference type="Proteomes" id="UP001165541"/>
    </source>
</evidence>
<feature type="transmembrane region" description="Helical" evidence="6">
    <location>
        <begin position="251"/>
        <end position="269"/>
    </location>
</feature>
<accession>A0ABT0YWK8</accession>
<feature type="transmembrane region" description="Helical" evidence="6">
    <location>
        <begin position="340"/>
        <end position="362"/>
    </location>
</feature>
<reference evidence="8" key="1">
    <citation type="submission" date="2022-05" db="EMBL/GenBank/DDBJ databases">
        <title>Schlegelella sp. nov., isolated from mangrove soil.</title>
        <authorList>
            <person name="Liu Y."/>
            <person name="Ge X."/>
            <person name="Liu W."/>
        </authorList>
    </citation>
    <scope>NUCLEOTIDE SEQUENCE</scope>
    <source>
        <strain evidence="8">S2-27</strain>
    </source>
</reference>
<dbReference type="PANTHER" id="PTHR43124:SF10">
    <property type="entry name" value="PURINE EFFLUX PUMP PBUE"/>
    <property type="match status" value="1"/>
</dbReference>
<dbReference type="SUPFAM" id="SSF103473">
    <property type="entry name" value="MFS general substrate transporter"/>
    <property type="match status" value="1"/>
</dbReference>
<dbReference type="PROSITE" id="PS50850">
    <property type="entry name" value="MFS"/>
    <property type="match status" value="1"/>
</dbReference>
<dbReference type="Gene3D" id="1.20.1250.20">
    <property type="entry name" value="MFS general substrate transporter like domains"/>
    <property type="match status" value="1"/>
</dbReference>
<evidence type="ECO:0000256" key="1">
    <source>
        <dbReference type="ARBA" id="ARBA00004651"/>
    </source>
</evidence>
<dbReference type="InterPro" id="IPR011701">
    <property type="entry name" value="MFS"/>
</dbReference>
<feature type="transmembrane region" description="Helical" evidence="6">
    <location>
        <begin position="374"/>
        <end position="392"/>
    </location>
</feature>
<dbReference type="Proteomes" id="UP001165541">
    <property type="component" value="Unassembled WGS sequence"/>
</dbReference>
<organism evidence="8 9">
    <name type="scientific">Caldimonas mangrovi</name>
    <dbReference type="NCBI Taxonomy" id="2944811"/>
    <lineage>
        <taxon>Bacteria</taxon>
        <taxon>Pseudomonadati</taxon>
        <taxon>Pseudomonadota</taxon>
        <taxon>Betaproteobacteria</taxon>
        <taxon>Burkholderiales</taxon>
        <taxon>Sphaerotilaceae</taxon>
        <taxon>Caldimonas</taxon>
    </lineage>
</organism>
<feature type="transmembrane region" description="Helical" evidence="6">
    <location>
        <begin position="79"/>
        <end position="98"/>
    </location>
</feature>
<comment type="caution">
    <text evidence="8">The sequence shown here is derived from an EMBL/GenBank/DDBJ whole genome shotgun (WGS) entry which is preliminary data.</text>
</comment>
<feature type="transmembrane region" description="Helical" evidence="6">
    <location>
        <begin position="137"/>
        <end position="157"/>
    </location>
</feature>